<evidence type="ECO:0000313" key="4">
    <source>
        <dbReference type="Proteomes" id="UP000823046"/>
    </source>
</evidence>
<accession>A0ABQ7J4A3</accession>
<organism evidence="3 4">
    <name type="scientific">Cardiosporidium cionae</name>
    <dbReference type="NCBI Taxonomy" id="476202"/>
    <lineage>
        <taxon>Eukaryota</taxon>
        <taxon>Sar</taxon>
        <taxon>Alveolata</taxon>
        <taxon>Apicomplexa</taxon>
        <taxon>Aconoidasida</taxon>
        <taxon>Nephromycida</taxon>
        <taxon>Cardiosporidium</taxon>
    </lineage>
</organism>
<name>A0ABQ7J4A3_9APIC</name>
<dbReference type="EMBL" id="JADAQX010001239">
    <property type="protein sequence ID" value="KAF8817907.1"/>
    <property type="molecule type" value="Genomic_DNA"/>
</dbReference>
<dbReference type="Proteomes" id="UP000823046">
    <property type="component" value="Unassembled WGS sequence"/>
</dbReference>
<feature type="region of interest" description="Disordered" evidence="1">
    <location>
        <begin position="311"/>
        <end position="332"/>
    </location>
</feature>
<dbReference type="InterPro" id="IPR044835">
    <property type="entry name" value="ARF_plant"/>
</dbReference>
<evidence type="ECO:0000313" key="3">
    <source>
        <dbReference type="EMBL" id="KAF8817907.1"/>
    </source>
</evidence>
<protein>
    <recommendedName>
        <fullName evidence="2">Auxin response factor domain-containing protein</fullName>
    </recommendedName>
</protein>
<evidence type="ECO:0000256" key="1">
    <source>
        <dbReference type="SAM" id="MobiDB-lite"/>
    </source>
</evidence>
<dbReference type="PANTHER" id="PTHR31384">
    <property type="entry name" value="AUXIN RESPONSE FACTOR 4-RELATED"/>
    <property type="match status" value="1"/>
</dbReference>
<dbReference type="Pfam" id="PF06507">
    <property type="entry name" value="ARF_AD"/>
    <property type="match status" value="1"/>
</dbReference>
<gene>
    <name evidence="3" type="ORF">IE077_000428</name>
</gene>
<reference evidence="3 4" key="1">
    <citation type="journal article" date="2020" name="bioRxiv">
        <title>Metabolic contributions of an alphaproteobacterial endosymbiont in the apicomplexan Cardiosporidium cionae.</title>
        <authorList>
            <person name="Hunter E.S."/>
            <person name="Paight C.J."/>
            <person name="Lane C.E."/>
        </authorList>
    </citation>
    <scope>NUCLEOTIDE SEQUENCE [LARGE SCALE GENOMIC DNA]</scope>
    <source>
        <strain evidence="3">ESH_2018</strain>
    </source>
</reference>
<dbReference type="Gene3D" id="2.30.30.1040">
    <property type="match status" value="1"/>
</dbReference>
<sequence>MICIPSWKNLRLSWRRDVAYLMTLEQHNSLQVEGVYVQKEDSTKRIAEGSACPSIPPSDIPQTIEGGRLPMEKDSGEGGTMQAELIHGKVTEEVKHVYIGECEELICLLGLYFNFWKIYGLYPRKFQDIQTVVERETFLKLIDSTYRGSVPNKGDTLIYFKGGHRTIINTMQEYQLAMESEIPPSLYYVEEVIVEDIWYHSGKYMDDMNANIIPSPKISYSFIEDPIKLGLQSTDPSIEGHKSSSLFIKKDEDLPTSGLSASSSNLHLPSPEPFVEKMMEKEKEGMPYCRLWLNGGDSLLFPLFQESSKTRASSRIRGQPPPELAREAELSTSKEENWRDLEPYDSVRGERYAMFCLPLKNGLPEYFVSKEKFVSALNLGWKPGMRFKMFFQTEGEKGGTRFTGTIRKIDYEAKDLWECVLVEWDDHKKSSKKNLECVNLWELEPIKEMKCINGRLSTKS</sequence>
<dbReference type="PANTHER" id="PTHR31384:SF5">
    <property type="entry name" value="AUXIN RESPONSE FACTOR 3"/>
    <property type="match status" value="1"/>
</dbReference>
<keyword evidence="4" id="KW-1185">Reference proteome</keyword>
<dbReference type="InterPro" id="IPR010525">
    <property type="entry name" value="ARF_dom"/>
</dbReference>
<comment type="caution">
    <text evidence="3">The sequence shown here is derived from an EMBL/GenBank/DDBJ whole genome shotgun (WGS) entry which is preliminary data.</text>
</comment>
<feature type="domain" description="Auxin response factor" evidence="2">
    <location>
        <begin position="366"/>
        <end position="446"/>
    </location>
</feature>
<evidence type="ECO:0000259" key="2">
    <source>
        <dbReference type="Pfam" id="PF06507"/>
    </source>
</evidence>
<proteinExistence type="predicted"/>